<dbReference type="InterPro" id="IPR001792">
    <property type="entry name" value="Acylphosphatase-like_dom"/>
</dbReference>
<reference evidence="12" key="2">
    <citation type="submission" date="2020-09" db="EMBL/GenBank/DDBJ databases">
        <authorList>
            <person name="Sun Q."/>
            <person name="Zhou Y."/>
        </authorList>
    </citation>
    <scope>NUCLEOTIDE SEQUENCE</scope>
    <source>
        <strain evidence="12">CGMCC 1.15254</strain>
    </source>
</reference>
<dbReference type="Pfam" id="PF17788">
    <property type="entry name" value="HypF_C"/>
    <property type="match status" value="1"/>
</dbReference>
<dbReference type="InterPro" id="IPR036046">
    <property type="entry name" value="Acylphosphatase-like_dom_sf"/>
</dbReference>
<dbReference type="Gene3D" id="3.30.110.120">
    <property type="match status" value="1"/>
</dbReference>
<keyword evidence="5" id="KW-0863">Zinc-finger</keyword>
<dbReference type="Pfam" id="PF07503">
    <property type="entry name" value="zf-HYPF"/>
    <property type="match status" value="2"/>
</dbReference>
<evidence type="ECO:0000256" key="9">
    <source>
        <dbReference type="PROSITE-ProRule" id="PRU00520"/>
    </source>
</evidence>
<dbReference type="GO" id="GO:0008270">
    <property type="term" value="F:zinc ion binding"/>
    <property type="evidence" value="ECO:0007669"/>
    <property type="project" value="UniProtKB-KW"/>
</dbReference>
<gene>
    <name evidence="12" type="primary">hypF</name>
    <name evidence="12" type="ORF">GCM10011332_27490</name>
</gene>
<dbReference type="Gene3D" id="3.30.420.40">
    <property type="match status" value="1"/>
</dbReference>
<dbReference type="GO" id="GO:0016874">
    <property type="term" value="F:ligase activity"/>
    <property type="evidence" value="ECO:0007669"/>
    <property type="project" value="UniProtKB-UniRule"/>
</dbReference>
<dbReference type="GO" id="GO:0016743">
    <property type="term" value="F:carboxyl- or carbamoyltransferase activity"/>
    <property type="evidence" value="ECO:0007669"/>
    <property type="project" value="UniProtKB-UniRule"/>
</dbReference>
<evidence type="ECO:0000259" key="10">
    <source>
        <dbReference type="PROSITE" id="PS51160"/>
    </source>
</evidence>
<evidence type="ECO:0000256" key="4">
    <source>
        <dbReference type="ARBA" id="ARBA00022723"/>
    </source>
</evidence>
<feature type="active site" evidence="9">
    <location>
        <position position="22"/>
    </location>
</feature>
<dbReference type="PROSITE" id="PS51163">
    <property type="entry name" value="YRDC"/>
    <property type="match status" value="1"/>
</dbReference>
<reference evidence="12" key="1">
    <citation type="journal article" date="2014" name="Int. J. Syst. Evol. Microbiol.">
        <title>Complete genome sequence of Corynebacterium casei LMG S-19264T (=DSM 44701T), isolated from a smear-ripened cheese.</title>
        <authorList>
            <consortium name="US DOE Joint Genome Institute (JGI-PGF)"/>
            <person name="Walter F."/>
            <person name="Albersmeier A."/>
            <person name="Kalinowski J."/>
            <person name="Ruckert C."/>
        </authorList>
    </citation>
    <scope>NUCLEOTIDE SEQUENCE</scope>
    <source>
        <strain evidence="12">CGMCC 1.15254</strain>
    </source>
</reference>
<evidence type="ECO:0000256" key="7">
    <source>
        <dbReference type="ARBA" id="ARBA00048220"/>
    </source>
</evidence>
<dbReference type="PIRSF" id="PIRSF006256">
    <property type="entry name" value="CMPcnvr_hdrg_mat"/>
    <property type="match status" value="1"/>
</dbReference>
<comment type="catalytic activity">
    <reaction evidence="7 8">
        <text>C-terminal L-cysteinyl-[HypE protein] + carbamoyl phosphate + ATP + H2O = C-terminal S-carboxamide-L-cysteinyl-[HypE protein] + AMP + phosphate + diphosphate + H(+)</text>
        <dbReference type="Rhea" id="RHEA:55636"/>
        <dbReference type="Rhea" id="RHEA-COMP:14247"/>
        <dbReference type="Rhea" id="RHEA-COMP:14392"/>
        <dbReference type="ChEBI" id="CHEBI:15377"/>
        <dbReference type="ChEBI" id="CHEBI:15378"/>
        <dbReference type="ChEBI" id="CHEBI:30616"/>
        <dbReference type="ChEBI" id="CHEBI:33019"/>
        <dbReference type="ChEBI" id="CHEBI:43474"/>
        <dbReference type="ChEBI" id="CHEBI:58228"/>
        <dbReference type="ChEBI" id="CHEBI:76913"/>
        <dbReference type="ChEBI" id="CHEBI:139126"/>
        <dbReference type="ChEBI" id="CHEBI:456215"/>
    </reaction>
</comment>
<evidence type="ECO:0000256" key="3">
    <source>
        <dbReference type="ARBA" id="ARBA00022598"/>
    </source>
</evidence>
<dbReference type="InterPro" id="IPR017968">
    <property type="entry name" value="Acylphosphatase_CS"/>
</dbReference>
<dbReference type="EC" id="6.2.-.-" evidence="8"/>
<dbReference type="GO" id="GO:0003725">
    <property type="term" value="F:double-stranded RNA binding"/>
    <property type="evidence" value="ECO:0007669"/>
    <property type="project" value="InterPro"/>
</dbReference>
<evidence type="ECO:0000256" key="8">
    <source>
        <dbReference type="PIRNR" id="PIRNR006256"/>
    </source>
</evidence>
<dbReference type="Pfam" id="PF22521">
    <property type="entry name" value="HypF_C_2"/>
    <property type="match status" value="1"/>
</dbReference>
<dbReference type="InterPro" id="IPR051060">
    <property type="entry name" value="Carbamoyltrans_HypF-like"/>
</dbReference>
<dbReference type="GO" id="GO:0003998">
    <property type="term" value="F:acylphosphatase activity"/>
    <property type="evidence" value="ECO:0007669"/>
    <property type="project" value="UniProtKB-EC"/>
</dbReference>
<dbReference type="PROSITE" id="PS00150">
    <property type="entry name" value="ACYLPHOSPHATASE_1"/>
    <property type="match status" value="1"/>
</dbReference>
<organism evidence="12 13">
    <name type="scientific">Terasakiella brassicae</name>
    <dbReference type="NCBI Taxonomy" id="1634917"/>
    <lineage>
        <taxon>Bacteria</taxon>
        <taxon>Pseudomonadati</taxon>
        <taxon>Pseudomonadota</taxon>
        <taxon>Alphaproteobacteria</taxon>
        <taxon>Rhodospirillales</taxon>
        <taxon>Terasakiellaceae</taxon>
        <taxon>Terasakiella</taxon>
    </lineage>
</organism>
<dbReference type="Pfam" id="PF00708">
    <property type="entry name" value="Acylphosphatase"/>
    <property type="match status" value="1"/>
</dbReference>
<feature type="active site" evidence="9">
    <location>
        <position position="40"/>
    </location>
</feature>
<accession>A0A917C605</accession>
<dbReference type="SUPFAM" id="SSF55821">
    <property type="entry name" value="YrdC/RibB"/>
    <property type="match status" value="1"/>
</dbReference>
<dbReference type="InterPro" id="IPR004421">
    <property type="entry name" value="Carbamoyltransferase_HypF"/>
</dbReference>
<dbReference type="Gene3D" id="3.90.870.50">
    <property type="match status" value="1"/>
</dbReference>
<dbReference type="Pfam" id="PF01300">
    <property type="entry name" value="Sua5_yciO_yrdC"/>
    <property type="match status" value="1"/>
</dbReference>
<dbReference type="InterPro" id="IPR006070">
    <property type="entry name" value="Sua5-like_dom"/>
</dbReference>
<evidence type="ECO:0000313" key="13">
    <source>
        <dbReference type="Proteomes" id="UP000632498"/>
    </source>
</evidence>
<dbReference type="InterPro" id="IPR017945">
    <property type="entry name" value="DHBP_synth_RibB-like_a/b_dom"/>
</dbReference>
<comment type="catalytic activity">
    <reaction evidence="9">
        <text>an acyl phosphate + H2O = a carboxylate + phosphate + H(+)</text>
        <dbReference type="Rhea" id="RHEA:14965"/>
        <dbReference type="ChEBI" id="CHEBI:15377"/>
        <dbReference type="ChEBI" id="CHEBI:15378"/>
        <dbReference type="ChEBI" id="CHEBI:29067"/>
        <dbReference type="ChEBI" id="CHEBI:43474"/>
        <dbReference type="ChEBI" id="CHEBI:59918"/>
        <dbReference type="EC" id="3.6.1.7"/>
    </reaction>
</comment>
<sequence length="734" mass="80952">MQPNLKRIQYRVRGQVQGVGFRPFVYQLAWDLGLTGWVLNDQEGVLIEVQGSTTNAFLDALHKQAPALSRIQSIEEKEIEKKENEAVFLIRESECGDVQTDIIPDAAICPDCLSEMRDPNDRRYGYPFLNCTHCGPRYTITHSLPYDRAQTSMAAFEMCPACEAEYRDPTNRRFHAQPTCCPNCGPRLSMDISEIANRIRQGQILAIKGLGGFHLVCDAHNETAIEKLRKRKNRAAKPFAVMVADCKGINSFAKLDKDEQALLESPERPIVLLRKKKSNLPDTIAPNLNRIGVMLPYTPLHYLIMDALRGRPLVMTSANPGGEPLVIANDEAEHRLSNIADAIVTHNRDILIRVDDSVVRHDLSGPTVLRSARGFTPRPIALTQDTSSILGLGAFLKNTICLTRANHAYLSQHIGDLDNVATLCFQEETFDHLRKILHVDPVLAVHDLHPDFASTRFAHSLGIETFAVQHHHAHIASVLAEHQIDGPVIGLALDGFGLGDNGKSWGGELFKVDGLNCTRIGHLRPLAQPGGDKAAVEPWRMGASALHALGRRDEIDSRFAGHDTQTLKLMLDKGLNSPQTSSMGRLFDAACGLLGVCEIAQYEGHAPMMLESLVSRIEVDPQGWHLEENGVLNLLSLLNTLCERTAQSGANLFHGTLVFALADWVEQACTKHNISRVALSGGCFLNEILSQGLKRKLQQAGLEVYLNQHVPLSDAGLSLGQVWLGQQKLLRDGS</sequence>
<keyword evidence="3" id="KW-0436">Ligase</keyword>
<evidence type="ECO:0000256" key="1">
    <source>
        <dbReference type="ARBA" id="ARBA00004711"/>
    </source>
</evidence>
<dbReference type="InterPro" id="IPR041440">
    <property type="entry name" value="HypF_C"/>
</dbReference>
<feature type="domain" description="Acylphosphatase-like" evidence="10">
    <location>
        <begin position="7"/>
        <end position="92"/>
    </location>
</feature>
<evidence type="ECO:0000256" key="5">
    <source>
        <dbReference type="ARBA" id="ARBA00022771"/>
    </source>
</evidence>
<evidence type="ECO:0000256" key="6">
    <source>
        <dbReference type="ARBA" id="ARBA00022833"/>
    </source>
</evidence>
<name>A0A917C605_9PROT</name>
<feature type="domain" description="YrdC-like" evidence="11">
    <location>
        <begin position="189"/>
        <end position="374"/>
    </location>
</feature>
<proteinExistence type="inferred from homology"/>
<dbReference type="Gene3D" id="3.30.420.360">
    <property type="match status" value="1"/>
</dbReference>
<comment type="function">
    <text evidence="8">Involved in the maturation of [NiFe] hydrogenases. Along with HypE, it catalyzes the synthesis of the CN ligands of the active site iron of [NiFe]-hydrogenases. HypF functions as a carbamoyl transferase using carbamoylphosphate as a substrate and transferring the carboxamido moiety in an ATP-dependent reaction to the thiolate of the C-terminal cysteine of HypE yielding a protein-S-carboxamide.</text>
</comment>
<dbReference type="NCBIfam" id="TIGR00143">
    <property type="entry name" value="hypF"/>
    <property type="match status" value="1"/>
</dbReference>
<dbReference type="GO" id="GO:0051604">
    <property type="term" value="P:protein maturation"/>
    <property type="evidence" value="ECO:0007669"/>
    <property type="project" value="TreeGrafter"/>
</dbReference>
<dbReference type="PANTHER" id="PTHR42959:SF1">
    <property type="entry name" value="CARBAMOYLTRANSFERASE HYPF"/>
    <property type="match status" value="1"/>
</dbReference>
<dbReference type="AlphaFoldDB" id="A0A917C605"/>
<evidence type="ECO:0000256" key="2">
    <source>
        <dbReference type="ARBA" id="ARBA00008097"/>
    </source>
</evidence>
<evidence type="ECO:0000259" key="11">
    <source>
        <dbReference type="PROSITE" id="PS51163"/>
    </source>
</evidence>
<dbReference type="InterPro" id="IPR011125">
    <property type="entry name" value="Znf_HypF"/>
</dbReference>
<dbReference type="InterPro" id="IPR055128">
    <property type="entry name" value="HypF_C_2"/>
</dbReference>
<keyword evidence="9" id="KW-0378">Hydrolase</keyword>
<comment type="similarity">
    <text evidence="2 8">Belongs to the carbamoyltransferase HypF family.</text>
</comment>
<keyword evidence="4" id="KW-0479">Metal-binding</keyword>
<comment type="caution">
    <text evidence="12">The sequence shown here is derived from an EMBL/GenBank/DDBJ whole genome shotgun (WGS) entry which is preliminary data.</text>
</comment>
<keyword evidence="6" id="KW-0862">Zinc</keyword>
<keyword evidence="13" id="KW-1185">Reference proteome</keyword>
<dbReference type="SUPFAM" id="SSF54975">
    <property type="entry name" value="Acylphosphatase/BLUF domain-like"/>
    <property type="match status" value="1"/>
</dbReference>
<dbReference type="PROSITE" id="PS51160">
    <property type="entry name" value="ACYLPHOSPHATASE_3"/>
    <property type="match status" value="1"/>
</dbReference>
<evidence type="ECO:0000313" key="12">
    <source>
        <dbReference type="EMBL" id="GGF72039.1"/>
    </source>
</evidence>
<dbReference type="PANTHER" id="PTHR42959">
    <property type="entry name" value="CARBAMOYLTRANSFERASE"/>
    <property type="match status" value="1"/>
</dbReference>
<comment type="pathway">
    <text evidence="1 8">Protein modification; [NiFe] hydrogenase maturation.</text>
</comment>
<dbReference type="Proteomes" id="UP000632498">
    <property type="component" value="Unassembled WGS sequence"/>
</dbReference>
<dbReference type="EMBL" id="BMHV01000023">
    <property type="protein sequence ID" value="GGF72039.1"/>
    <property type="molecule type" value="Genomic_DNA"/>
</dbReference>
<protein>
    <recommendedName>
        <fullName evidence="8">Carbamoyltransferase HypF</fullName>
        <ecNumber evidence="8">6.2.-.-</ecNumber>
    </recommendedName>
</protein>